<dbReference type="HAMAP" id="MF_00669">
    <property type="entry name" value="SspI"/>
    <property type="match status" value="1"/>
</dbReference>
<comment type="subcellular location">
    <subcellularLocation>
        <location evidence="2">Spore core</location>
    </subcellularLocation>
</comment>
<sequence length="86" mass="9615">MNTLNLRQAIIQRVHDKSSEDLLDIIDSSVGADERTLPGLGVLFELIWQDTSPDGRQQMVETLHNHLAAIPAPLQTTSPQNRTRKT</sequence>
<dbReference type="RefSeq" id="WP_015255885.1">
    <property type="nucleotide sequence ID" value="NZ_CAJRAY010000024.1"/>
</dbReference>
<gene>
    <name evidence="3" type="primary">txxe 1443-sspI</name>
    <name evidence="2" type="synonym">sspI</name>
    <name evidence="3" type="ORF">TXXE_05560</name>
</gene>
<name>A0ABM8V1W2_THEXY</name>
<dbReference type="Proteomes" id="UP000681526">
    <property type="component" value="Unassembled WGS sequence"/>
</dbReference>
<evidence type="ECO:0000256" key="2">
    <source>
        <dbReference type="HAMAP-Rule" id="MF_00669"/>
    </source>
</evidence>
<dbReference type="Pfam" id="PF14098">
    <property type="entry name" value="SSPI"/>
    <property type="match status" value="1"/>
</dbReference>
<organism evidence="3 4">
    <name type="scientific">Thermobacillus xylanilyticus</name>
    <dbReference type="NCBI Taxonomy" id="76633"/>
    <lineage>
        <taxon>Bacteria</taxon>
        <taxon>Bacillati</taxon>
        <taxon>Bacillota</taxon>
        <taxon>Bacilli</taxon>
        <taxon>Bacillales</taxon>
        <taxon>Paenibacillaceae</taxon>
        <taxon>Thermobacillus</taxon>
    </lineage>
</organism>
<comment type="caution">
    <text evidence="3">The sequence shown here is derived from an EMBL/GenBank/DDBJ whole genome shotgun (WGS) entry which is preliminary data.</text>
</comment>
<accession>A0ABM8V1W2</accession>
<evidence type="ECO:0000313" key="3">
    <source>
        <dbReference type="EMBL" id="CAG5081874.1"/>
    </source>
</evidence>
<evidence type="ECO:0000256" key="1">
    <source>
        <dbReference type="ARBA" id="ARBA00022969"/>
    </source>
</evidence>
<proteinExistence type="evidence at transcript level"/>
<keyword evidence="1 2" id="KW-0749">Sporulation</keyword>
<protein>
    <recommendedName>
        <fullName evidence="2">Small, acid-soluble spore protein I</fullName>
        <shortName evidence="2">SASP I</shortName>
    </recommendedName>
</protein>
<comment type="similarity">
    <text evidence="2">Belongs to the SspI family.</text>
</comment>
<reference evidence="3 4" key="1">
    <citation type="submission" date="2021-04" db="EMBL/GenBank/DDBJ databases">
        <authorList>
            <person name="Rakotoarivonina H."/>
        </authorList>
    </citation>
    <scope>NUCLEOTIDE SEQUENCE [LARGE SCALE GENOMIC DNA]</scope>
    <source>
        <strain evidence="3 4">XE</strain>
    </source>
</reference>
<comment type="induction">
    <text evidence="2">Expressed only in the forespore compartment of sporulating cells.</text>
</comment>
<dbReference type="InterPro" id="IPR017525">
    <property type="entry name" value="SspI"/>
</dbReference>
<dbReference type="EMBL" id="CAJRAY010000024">
    <property type="protein sequence ID" value="CAG5081874.1"/>
    <property type="molecule type" value="Genomic_DNA"/>
</dbReference>
<evidence type="ECO:0000313" key="4">
    <source>
        <dbReference type="Proteomes" id="UP000681526"/>
    </source>
</evidence>
<keyword evidence="4" id="KW-1185">Reference proteome</keyword>